<dbReference type="Pfam" id="PF02776">
    <property type="entry name" value="TPP_enzyme_N"/>
    <property type="match status" value="1"/>
</dbReference>
<evidence type="ECO:0000313" key="7">
    <source>
        <dbReference type="EMBL" id="OUI81124.1"/>
    </source>
</evidence>
<dbReference type="PANTHER" id="PTHR18968">
    <property type="entry name" value="THIAMINE PYROPHOSPHATE ENZYMES"/>
    <property type="match status" value="1"/>
</dbReference>
<dbReference type="InterPro" id="IPR029035">
    <property type="entry name" value="DHS-like_NAD/FAD-binding_dom"/>
</dbReference>
<dbReference type="Gene3D" id="3.40.50.970">
    <property type="match status" value="2"/>
</dbReference>
<gene>
    <name evidence="7" type="ORF">HC62_16425</name>
</gene>
<evidence type="ECO:0000256" key="2">
    <source>
        <dbReference type="ARBA" id="ARBA00023052"/>
    </source>
</evidence>
<dbReference type="FunFam" id="3.40.50.970:FF:000007">
    <property type="entry name" value="Acetolactate synthase"/>
    <property type="match status" value="1"/>
</dbReference>
<proteinExistence type="inferred from homology"/>
<protein>
    <submittedName>
        <fullName evidence="7">Acetolactate synthase</fullName>
    </submittedName>
</protein>
<dbReference type="GO" id="GO:0009097">
    <property type="term" value="P:isoleucine biosynthetic process"/>
    <property type="evidence" value="ECO:0007669"/>
    <property type="project" value="TreeGrafter"/>
</dbReference>
<dbReference type="Proteomes" id="UP000194565">
    <property type="component" value="Unassembled WGS sequence"/>
</dbReference>
<dbReference type="CDD" id="cd07035">
    <property type="entry name" value="TPP_PYR_POX_like"/>
    <property type="match status" value="1"/>
</dbReference>
<evidence type="ECO:0000256" key="3">
    <source>
        <dbReference type="RuleBase" id="RU362132"/>
    </source>
</evidence>
<dbReference type="GO" id="GO:0003984">
    <property type="term" value="F:acetolactate synthase activity"/>
    <property type="evidence" value="ECO:0007669"/>
    <property type="project" value="TreeGrafter"/>
</dbReference>
<dbReference type="CDD" id="cd02010">
    <property type="entry name" value="TPP_ALS"/>
    <property type="match status" value="1"/>
</dbReference>
<evidence type="ECO:0000313" key="8">
    <source>
        <dbReference type="Proteomes" id="UP000194565"/>
    </source>
</evidence>
<dbReference type="GO" id="GO:0030976">
    <property type="term" value="F:thiamine pyrophosphate binding"/>
    <property type="evidence" value="ECO:0007669"/>
    <property type="project" value="InterPro"/>
</dbReference>
<evidence type="ECO:0000256" key="1">
    <source>
        <dbReference type="ARBA" id="ARBA00007812"/>
    </source>
</evidence>
<dbReference type="SUPFAM" id="SSF52467">
    <property type="entry name" value="DHS-like NAD/FAD-binding domain"/>
    <property type="match status" value="1"/>
</dbReference>
<dbReference type="SUPFAM" id="SSF52518">
    <property type="entry name" value="Thiamin diphosphate-binding fold (THDP-binding)"/>
    <property type="match status" value="2"/>
</dbReference>
<evidence type="ECO:0000259" key="5">
    <source>
        <dbReference type="Pfam" id="PF02775"/>
    </source>
</evidence>
<dbReference type="GO" id="GO:0009099">
    <property type="term" value="P:L-valine biosynthetic process"/>
    <property type="evidence" value="ECO:0007669"/>
    <property type="project" value="TreeGrafter"/>
</dbReference>
<dbReference type="InterPro" id="IPR029061">
    <property type="entry name" value="THDP-binding"/>
</dbReference>
<dbReference type="Pfam" id="PF02775">
    <property type="entry name" value="TPP_enzyme_C"/>
    <property type="match status" value="1"/>
</dbReference>
<reference evidence="7 8" key="1">
    <citation type="submission" date="2014-06" db="EMBL/GenBank/DDBJ databases">
        <authorList>
            <person name="Ju J."/>
            <person name="Zhang J."/>
        </authorList>
    </citation>
    <scope>NUCLEOTIDE SEQUENCE [LARGE SCALE GENOMIC DNA]</scope>
    <source>
        <strain evidence="7">DmW_042</strain>
    </source>
</reference>
<feature type="domain" description="Thiamine pyrophosphate enzyme TPP-binding" evidence="5">
    <location>
        <begin position="382"/>
        <end position="527"/>
    </location>
</feature>
<dbReference type="GO" id="GO:0050660">
    <property type="term" value="F:flavin adenine dinucleotide binding"/>
    <property type="evidence" value="ECO:0007669"/>
    <property type="project" value="TreeGrafter"/>
</dbReference>
<sequence length="550" mass="59931">MSGTVAKFIVDALEMEGVKYVFGLPGEENIHLVHALKGSTIRFILVRHEQGAAFMADIYGRLTGRAGVCLSTLGPGALNLLLGVADATFDSTPLVAISAQVGLNRIYKETHQIVDLVSVYRPVTKWAETVSTLHALPEIMRKAFQAAEEERPGATFLAIPEDIESADIPATIKPLPRSVTALGAPDPRQVEAAAALIKEAKNPIILAGHGVARARAHDELTALARQMNIPVATTFMGKGCISDKSHLSLGVVGFMHHDYENFAFDRADLILAVGYELQEFAPSKINPDGNKTIIHMHCFQEDVDASYQVSAAVIGNVRLCLEALLEATHDLHFDEKDEAAIRGARQAELARYADDASYPVKPQRIVQTVREVLNDEDVTLVDTGAVKMWMARLYPAYLPLTCLFSNGLATMAYSLPGAIGAHLACPDRKILAVMGDGGFLMNSQEIETAVRENIPLKILIWVDDSFGLIEWKMDLAFKDSYGVRFSNPDFTKYAESFGCKGYWVDSAESLGPILSQAINEPGVSIVACPVDYSENMKLSERLIQIDDGSI</sequence>
<dbReference type="GO" id="GO:0000287">
    <property type="term" value="F:magnesium ion binding"/>
    <property type="evidence" value="ECO:0007669"/>
    <property type="project" value="InterPro"/>
</dbReference>
<dbReference type="GO" id="GO:0005948">
    <property type="term" value="C:acetolactate synthase complex"/>
    <property type="evidence" value="ECO:0007669"/>
    <property type="project" value="TreeGrafter"/>
</dbReference>
<comment type="caution">
    <text evidence="7">The sequence shown here is derived from an EMBL/GenBank/DDBJ whole genome shotgun (WGS) entry which is preliminary data.</text>
</comment>
<dbReference type="EMBL" id="JOMM01000063">
    <property type="protein sequence ID" value="OUI81124.1"/>
    <property type="molecule type" value="Genomic_DNA"/>
</dbReference>
<dbReference type="InterPro" id="IPR012001">
    <property type="entry name" value="Thiamin_PyroP_enz_TPP-bd_dom"/>
</dbReference>
<dbReference type="Gene3D" id="3.40.50.1220">
    <property type="entry name" value="TPP-binding domain"/>
    <property type="match status" value="1"/>
</dbReference>
<organism evidence="7 8">
    <name type="scientific">Acetobacter tropicalis</name>
    <dbReference type="NCBI Taxonomy" id="104102"/>
    <lineage>
        <taxon>Bacteria</taxon>
        <taxon>Pseudomonadati</taxon>
        <taxon>Pseudomonadota</taxon>
        <taxon>Alphaproteobacteria</taxon>
        <taxon>Acetobacterales</taxon>
        <taxon>Acetobacteraceae</taxon>
        <taxon>Acetobacter</taxon>
    </lineage>
</organism>
<dbReference type="InterPro" id="IPR011766">
    <property type="entry name" value="TPP_enzyme_TPP-bd"/>
</dbReference>
<feature type="domain" description="Thiamine pyrophosphate enzyme central" evidence="4">
    <location>
        <begin position="190"/>
        <end position="324"/>
    </location>
</feature>
<keyword evidence="2 3" id="KW-0786">Thiamine pyrophosphate</keyword>
<dbReference type="PANTHER" id="PTHR18968:SF129">
    <property type="entry name" value="ACETOLACTATE SYNTHASE"/>
    <property type="match status" value="1"/>
</dbReference>
<dbReference type="InterPro" id="IPR012000">
    <property type="entry name" value="Thiamin_PyroP_enz_cen_dom"/>
</dbReference>
<evidence type="ECO:0000259" key="4">
    <source>
        <dbReference type="Pfam" id="PF00205"/>
    </source>
</evidence>
<dbReference type="NCBIfam" id="NF006187">
    <property type="entry name" value="PRK08322.1"/>
    <property type="match status" value="1"/>
</dbReference>
<comment type="similarity">
    <text evidence="1 3">Belongs to the TPP enzyme family.</text>
</comment>
<feature type="domain" description="Thiamine pyrophosphate enzyme N-terminal TPP-binding" evidence="6">
    <location>
        <begin position="4"/>
        <end position="117"/>
    </location>
</feature>
<name>A0A252A1E2_9PROT</name>
<dbReference type="AlphaFoldDB" id="A0A252A1E2"/>
<evidence type="ECO:0000259" key="6">
    <source>
        <dbReference type="Pfam" id="PF02776"/>
    </source>
</evidence>
<dbReference type="RefSeq" id="WP_086642014.1">
    <property type="nucleotide sequence ID" value="NZ_JOMM01000063.1"/>
</dbReference>
<accession>A0A252A1E2</accession>
<dbReference type="InterPro" id="IPR045229">
    <property type="entry name" value="TPP_enz"/>
</dbReference>
<dbReference type="InterPro" id="IPR000399">
    <property type="entry name" value="TPP-bd_CS"/>
</dbReference>
<dbReference type="PROSITE" id="PS00187">
    <property type="entry name" value="TPP_ENZYMES"/>
    <property type="match status" value="1"/>
</dbReference>
<dbReference type="Pfam" id="PF00205">
    <property type="entry name" value="TPP_enzyme_M"/>
    <property type="match status" value="1"/>
</dbReference>